<protein>
    <submittedName>
        <fullName evidence="2">Uncharacterized protein</fullName>
    </submittedName>
</protein>
<dbReference type="AlphaFoldDB" id="A0A9N7TXD0"/>
<feature type="compositionally biased region" description="Basic residues" evidence="1">
    <location>
        <begin position="1"/>
        <end position="11"/>
    </location>
</feature>
<organism evidence="2 3">
    <name type="scientific">Pleuronectes platessa</name>
    <name type="common">European plaice</name>
    <dbReference type="NCBI Taxonomy" id="8262"/>
    <lineage>
        <taxon>Eukaryota</taxon>
        <taxon>Metazoa</taxon>
        <taxon>Chordata</taxon>
        <taxon>Craniata</taxon>
        <taxon>Vertebrata</taxon>
        <taxon>Euteleostomi</taxon>
        <taxon>Actinopterygii</taxon>
        <taxon>Neopterygii</taxon>
        <taxon>Teleostei</taxon>
        <taxon>Neoteleostei</taxon>
        <taxon>Acanthomorphata</taxon>
        <taxon>Carangaria</taxon>
        <taxon>Pleuronectiformes</taxon>
        <taxon>Pleuronectoidei</taxon>
        <taxon>Pleuronectidae</taxon>
        <taxon>Pleuronectes</taxon>
    </lineage>
</organism>
<dbReference type="EMBL" id="CADEAL010000476">
    <property type="protein sequence ID" value="CAB1420715.1"/>
    <property type="molecule type" value="Genomic_DNA"/>
</dbReference>
<evidence type="ECO:0000256" key="1">
    <source>
        <dbReference type="SAM" id="MobiDB-lite"/>
    </source>
</evidence>
<gene>
    <name evidence="2" type="ORF">PLEPLA_LOCUS8590</name>
</gene>
<keyword evidence="3" id="KW-1185">Reference proteome</keyword>
<proteinExistence type="predicted"/>
<evidence type="ECO:0000313" key="3">
    <source>
        <dbReference type="Proteomes" id="UP001153269"/>
    </source>
</evidence>
<sequence length="125" mass="14060">MTARLPSHHPQRSPSNNGGRGGDLPGTKRAAGGSFSKHGAGEDEGEEANFRRAPFLSTVEAGKEGDKKQQRDTYLNFYYYVRTYAQQEMCANLRCRRCAPQDVRRHRCAQDVRCRRCAPQDLLDG</sequence>
<comment type="caution">
    <text evidence="2">The sequence shown here is derived from an EMBL/GenBank/DDBJ whole genome shotgun (WGS) entry which is preliminary data.</text>
</comment>
<evidence type="ECO:0000313" key="2">
    <source>
        <dbReference type="EMBL" id="CAB1420715.1"/>
    </source>
</evidence>
<feature type="region of interest" description="Disordered" evidence="1">
    <location>
        <begin position="1"/>
        <end position="68"/>
    </location>
</feature>
<accession>A0A9N7TXD0</accession>
<reference evidence="2" key="1">
    <citation type="submission" date="2020-03" db="EMBL/GenBank/DDBJ databases">
        <authorList>
            <person name="Weist P."/>
        </authorList>
    </citation>
    <scope>NUCLEOTIDE SEQUENCE</scope>
</reference>
<dbReference type="Proteomes" id="UP001153269">
    <property type="component" value="Unassembled WGS sequence"/>
</dbReference>
<name>A0A9N7TXD0_PLEPL</name>